<organism evidence="9 10">
    <name type="scientific">Qingrenia yutianensis</name>
    <dbReference type="NCBI Taxonomy" id="2763676"/>
    <lineage>
        <taxon>Bacteria</taxon>
        <taxon>Bacillati</taxon>
        <taxon>Bacillota</taxon>
        <taxon>Clostridia</taxon>
        <taxon>Eubacteriales</taxon>
        <taxon>Oscillospiraceae</taxon>
        <taxon>Qingrenia</taxon>
    </lineage>
</organism>
<keyword evidence="4 7" id="KW-0812">Transmembrane</keyword>
<comment type="similarity">
    <text evidence="2">Belongs to the MgtC/SapB family.</text>
</comment>
<evidence type="ECO:0000256" key="4">
    <source>
        <dbReference type="ARBA" id="ARBA00022692"/>
    </source>
</evidence>
<comment type="caution">
    <text evidence="9">The sequence shown here is derived from an EMBL/GenBank/DDBJ whole genome shotgun (WGS) entry which is preliminary data.</text>
</comment>
<evidence type="ECO:0000256" key="2">
    <source>
        <dbReference type="ARBA" id="ARBA00009298"/>
    </source>
</evidence>
<dbReference type="InterPro" id="IPR003416">
    <property type="entry name" value="MgtC/SapB/SrpB/YhiD_fam"/>
</dbReference>
<feature type="transmembrane region" description="Helical" evidence="7">
    <location>
        <begin position="38"/>
        <end position="58"/>
    </location>
</feature>
<sequence length="226" mass="24886">MFEPIQIEYLLRLFAAAVCGAVIGFERKNRSKEAGIRTHCLVAIGAALMMIVSKYAFFDVIKPGFKYAENIKLDPSRVASNIANGIGFLGAGMIFIQKRTITGLTTAAGIWATSGIGMAIGGGMYFIGICASVIVLLMQIFLHRGYKWLEMPVHRVVSVKNVDKDGFNEDFCARCEKMGVSVSLSSASKNPDADTKNYVYKMELSPKVDEEEILKLIPYECSIKFD</sequence>
<accession>A0A926IS13</accession>
<feature type="transmembrane region" description="Helical" evidence="7">
    <location>
        <begin position="125"/>
        <end position="142"/>
    </location>
</feature>
<dbReference type="InterPro" id="IPR049177">
    <property type="entry name" value="MgtC_SapB_SrpB_YhiD_N"/>
</dbReference>
<keyword evidence="3" id="KW-1003">Cell membrane</keyword>
<dbReference type="PANTHER" id="PTHR33778">
    <property type="entry name" value="PROTEIN MGTC"/>
    <property type="match status" value="1"/>
</dbReference>
<keyword evidence="5 7" id="KW-1133">Transmembrane helix</keyword>
<evidence type="ECO:0000256" key="5">
    <source>
        <dbReference type="ARBA" id="ARBA00022989"/>
    </source>
</evidence>
<evidence type="ECO:0000313" key="9">
    <source>
        <dbReference type="EMBL" id="MBC8595904.1"/>
    </source>
</evidence>
<feature type="transmembrane region" description="Helical" evidence="7">
    <location>
        <begin position="78"/>
        <end position="96"/>
    </location>
</feature>
<protein>
    <submittedName>
        <fullName evidence="9">MgtC/SapB family protein</fullName>
    </submittedName>
</protein>
<keyword evidence="6 7" id="KW-0472">Membrane</keyword>
<dbReference type="PANTHER" id="PTHR33778:SF1">
    <property type="entry name" value="MAGNESIUM TRANSPORTER YHID-RELATED"/>
    <property type="match status" value="1"/>
</dbReference>
<dbReference type="EMBL" id="JACRTE010000003">
    <property type="protein sequence ID" value="MBC8595904.1"/>
    <property type="molecule type" value="Genomic_DNA"/>
</dbReference>
<feature type="domain" description="MgtC/SapB/SrpB/YhiD N-terminal" evidence="8">
    <location>
        <begin position="13"/>
        <end position="144"/>
    </location>
</feature>
<dbReference type="GO" id="GO:0005886">
    <property type="term" value="C:plasma membrane"/>
    <property type="evidence" value="ECO:0007669"/>
    <property type="project" value="UniProtKB-SubCell"/>
</dbReference>
<evidence type="ECO:0000259" key="8">
    <source>
        <dbReference type="Pfam" id="PF02308"/>
    </source>
</evidence>
<dbReference type="Pfam" id="PF02308">
    <property type="entry name" value="MgtC"/>
    <property type="match status" value="1"/>
</dbReference>
<proteinExistence type="inferred from homology"/>
<evidence type="ECO:0000256" key="6">
    <source>
        <dbReference type="ARBA" id="ARBA00023136"/>
    </source>
</evidence>
<feature type="transmembrane region" description="Helical" evidence="7">
    <location>
        <begin position="6"/>
        <end position="26"/>
    </location>
</feature>
<gene>
    <name evidence="9" type="ORF">H8706_03350</name>
</gene>
<dbReference type="Proteomes" id="UP000647416">
    <property type="component" value="Unassembled WGS sequence"/>
</dbReference>
<evidence type="ECO:0000256" key="7">
    <source>
        <dbReference type="SAM" id="Phobius"/>
    </source>
</evidence>
<comment type="subcellular location">
    <subcellularLocation>
        <location evidence="1">Cell membrane</location>
        <topology evidence="1">Multi-pass membrane protein</topology>
    </subcellularLocation>
</comment>
<evidence type="ECO:0000256" key="3">
    <source>
        <dbReference type="ARBA" id="ARBA00022475"/>
    </source>
</evidence>
<dbReference type="RefSeq" id="WP_178347936.1">
    <property type="nucleotide sequence ID" value="NZ_JACRTE010000003.1"/>
</dbReference>
<evidence type="ECO:0000256" key="1">
    <source>
        <dbReference type="ARBA" id="ARBA00004651"/>
    </source>
</evidence>
<dbReference type="PRINTS" id="PR01837">
    <property type="entry name" value="MGTCSAPBPROT"/>
</dbReference>
<name>A0A926IS13_9FIRM</name>
<dbReference type="AlphaFoldDB" id="A0A926IS13"/>
<reference evidence="9" key="1">
    <citation type="submission" date="2020-08" db="EMBL/GenBank/DDBJ databases">
        <title>Genome public.</title>
        <authorList>
            <person name="Liu C."/>
            <person name="Sun Q."/>
        </authorList>
    </citation>
    <scope>NUCLEOTIDE SEQUENCE</scope>
    <source>
        <strain evidence="9">NSJ-50</strain>
    </source>
</reference>
<evidence type="ECO:0000313" key="10">
    <source>
        <dbReference type="Proteomes" id="UP000647416"/>
    </source>
</evidence>
<keyword evidence="10" id="KW-1185">Reference proteome</keyword>